<evidence type="ECO:0000256" key="1">
    <source>
        <dbReference type="SAM" id="MobiDB-lite"/>
    </source>
</evidence>
<dbReference type="Proteomes" id="UP000799753">
    <property type="component" value="Unassembled WGS sequence"/>
</dbReference>
<keyword evidence="3" id="KW-1185">Reference proteome</keyword>
<reference evidence="2" key="1">
    <citation type="journal article" date="2020" name="Stud. Mycol.">
        <title>101 Dothideomycetes genomes: a test case for predicting lifestyles and emergence of pathogens.</title>
        <authorList>
            <person name="Haridas S."/>
            <person name="Albert R."/>
            <person name="Binder M."/>
            <person name="Bloem J."/>
            <person name="Labutti K."/>
            <person name="Salamov A."/>
            <person name="Andreopoulos B."/>
            <person name="Baker S."/>
            <person name="Barry K."/>
            <person name="Bills G."/>
            <person name="Bluhm B."/>
            <person name="Cannon C."/>
            <person name="Castanera R."/>
            <person name="Culley D."/>
            <person name="Daum C."/>
            <person name="Ezra D."/>
            <person name="Gonzalez J."/>
            <person name="Henrissat B."/>
            <person name="Kuo A."/>
            <person name="Liang C."/>
            <person name="Lipzen A."/>
            <person name="Lutzoni F."/>
            <person name="Magnuson J."/>
            <person name="Mondo S."/>
            <person name="Nolan M."/>
            <person name="Ohm R."/>
            <person name="Pangilinan J."/>
            <person name="Park H.-J."/>
            <person name="Ramirez L."/>
            <person name="Alfaro M."/>
            <person name="Sun H."/>
            <person name="Tritt A."/>
            <person name="Yoshinaga Y."/>
            <person name="Zwiers L.-H."/>
            <person name="Turgeon B."/>
            <person name="Goodwin S."/>
            <person name="Spatafora J."/>
            <person name="Crous P."/>
            <person name="Grigoriev I."/>
        </authorList>
    </citation>
    <scope>NUCLEOTIDE SEQUENCE</scope>
    <source>
        <strain evidence="2">CBS 473.64</strain>
    </source>
</reference>
<accession>A0A6A6S055</accession>
<feature type="compositionally biased region" description="Pro residues" evidence="1">
    <location>
        <begin position="1"/>
        <end position="16"/>
    </location>
</feature>
<organism evidence="2 3">
    <name type="scientific">Massarina eburnea CBS 473.64</name>
    <dbReference type="NCBI Taxonomy" id="1395130"/>
    <lineage>
        <taxon>Eukaryota</taxon>
        <taxon>Fungi</taxon>
        <taxon>Dikarya</taxon>
        <taxon>Ascomycota</taxon>
        <taxon>Pezizomycotina</taxon>
        <taxon>Dothideomycetes</taxon>
        <taxon>Pleosporomycetidae</taxon>
        <taxon>Pleosporales</taxon>
        <taxon>Massarineae</taxon>
        <taxon>Massarinaceae</taxon>
        <taxon>Massarina</taxon>
    </lineage>
</organism>
<gene>
    <name evidence="2" type="ORF">P280DRAFT_305238</name>
</gene>
<evidence type="ECO:0000313" key="3">
    <source>
        <dbReference type="Proteomes" id="UP000799753"/>
    </source>
</evidence>
<feature type="compositionally biased region" description="Low complexity" evidence="1">
    <location>
        <begin position="274"/>
        <end position="299"/>
    </location>
</feature>
<protein>
    <submittedName>
        <fullName evidence="2">Uncharacterized protein</fullName>
    </submittedName>
</protein>
<feature type="region of interest" description="Disordered" evidence="1">
    <location>
        <begin position="255"/>
        <end position="329"/>
    </location>
</feature>
<feature type="compositionally biased region" description="Acidic residues" evidence="1">
    <location>
        <begin position="319"/>
        <end position="329"/>
    </location>
</feature>
<feature type="compositionally biased region" description="Pro residues" evidence="1">
    <location>
        <begin position="25"/>
        <end position="38"/>
    </location>
</feature>
<feature type="region of interest" description="Disordered" evidence="1">
    <location>
        <begin position="1"/>
        <end position="78"/>
    </location>
</feature>
<sequence>MNPSRTPPPMPYPYPPTLAFASKPNPKPRPKTMPPQPKTPYSIWPAATQKRAHTRSISAATPTTTFAEPPPSPTLTKRRPKTEIFKRGFRFSIGGKRRSSIITMDPKTTAVSPSSATDAYAFTPSFRPFSAFVTPEHGDGGMERSGYASLLPTPPTSPSNPEFIAHNGERERRKSSTLSTLRRSNTVGRYCARALRLSASAPIPQPCVPAEQTSPLPTTPAYEHHTVPVPPFSPVSAGFLGRQPTTTDDVMQTLPFPFGKPCSPQSRRGRDLGSTSSSICPITKISTSSSSSSASTPSPFEMHPGTLVDWCASDSEHDGSDEEEYESDEQDEYHAYLAGLSGKGKKNSLSYKVFPEERRKSVTELRGTPATMERRSGMMGKCWSDVLNEFPVPPRPECVQTAASALGSGSMAVKPEPRKLSDGSKMGVDCSSGIFVQRIRKRKSLEQRERSSVEGSGAGAGAGTGMQAGRIFTDDEEEGWFLGEGEMLDSSLRGR</sequence>
<dbReference type="AlphaFoldDB" id="A0A6A6S055"/>
<dbReference type="OrthoDB" id="10685153at2759"/>
<feature type="compositionally biased region" description="Gly residues" evidence="1">
    <location>
        <begin position="456"/>
        <end position="466"/>
    </location>
</feature>
<proteinExistence type="predicted"/>
<dbReference type="EMBL" id="MU006783">
    <property type="protein sequence ID" value="KAF2641209.1"/>
    <property type="molecule type" value="Genomic_DNA"/>
</dbReference>
<name>A0A6A6S055_9PLEO</name>
<evidence type="ECO:0000313" key="2">
    <source>
        <dbReference type="EMBL" id="KAF2641209.1"/>
    </source>
</evidence>
<feature type="region of interest" description="Disordered" evidence="1">
    <location>
        <begin position="441"/>
        <end position="495"/>
    </location>
</feature>